<dbReference type="GO" id="GO:0022857">
    <property type="term" value="F:transmembrane transporter activity"/>
    <property type="evidence" value="ECO:0007669"/>
    <property type="project" value="InterPro"/>
</dbReference>
<dbReference type="PANTHER" id="PTHR23501">
    <property type="entry name" value="MAJOR FACILITATOR SUPERFAMILY"/>
    <property type="match status" value="1"/>
</dbReference>
<evidence type="ECO:0000256" key="3">
    <source>
        <dbReference type="ARBA" id="ARBA00022692"/>
    </source>
</evidence>
<feature type="transmembrane region" description="Helical" evidence="6">
    <location>
        <begin position="137"/>
        <end position="156"/>
    </location>
</feature>
<dbReference type="Pfam" id="PF07690">
    <property type="entry name" value="MFS_1"/>
    <property type="match status" value="1"/>
</dbReference>
<gene>
    <name evidence="8" type="ORF">NT2_14_00435</name>
</gene>
<dbReference type="EMBL" id="BASZ01000014">
    <property type="protein sequence ID" value="GAD51040.1"/>
    <property type="molecule type" value="Genomic_DNA"/>
</dbReference>
<proteinExistence type="predicted"/>
<feature type="transmembrane region" description="Helical" evidence="6">
    <location>
        <begin position="299"/>
        <end position="324"/>
    </location>
</feature>
<evidence type="ECO:0000313" key="9">
    <source>
        <dbReference type="Proteomes" id="UP000016568"/>
    </source>
</evidence>
<feature type="transmembrane region" description="Helical" evidence="6">
    <location>
        <begin position="336"/>
        <end position="353"/>
    </location>
</feature>
<feature type="transmembrane region" description="Helical" evidence="6">
    <location>
        <begin position="47"/>
        <end position="71"/>
    </location>
</feature>
<evidence type="ECO:0000256" key="1">
    <source>
        <dbReference type="ARBA" id="ARBA00004127"/>
    </source>
</evidence>
<protein>
    <submittedName>
        <fullName evidence="8">Putative major facilitator superfamily transporter</fullName>
    </submittedName>
</protein>
<organism evidence="8 9">
    <name type="scientific">Caenibius tardaugens NBRC 16725</name>
    <dbReference type="NCBI Taxonomy" id="1219035"/>
    <lineage>
        <taxon>Bacteria</taxon>
        <taxon>Pseudomonadati</taxon>
        <taxon>Pseudomonadota</taxon>
        <taxon>Alphaproteobacteria</taxon>
        <taxon>Sphingomonadales</taxon>
        <taxon>Erythrobacteraceae</taxon>
        <taxon>Caenibius</taxon>
    </lineage>
</organism>
<feature type="transmembrane region" description="Helical" evidence="6">
    <location>
        <begin position="168"/>
        <end position="190"/>
    </location>
</feature>
<dbReference type="AlphaFoldDB" id="U2YQ17"/>
<evidence type="ECO:0000256" key="2">
    <source>
        <dbReference type="ARBA" id="ARBA00022448"/>
    </source>
</evidence>
<keyword evidence="2" id="KW-0813">Transport</keyword>
<dbReference type="GO" id="GO:0005886">
    <property type="term" value="C:plasma membrane"/>
    <property type="evidence" value="ECO:0007669"/>
    <property type="project" value="TreeGrafter"/>
</dbReference>
<feature type="transmembrane region" description="Helical" evidence="6">
    <location>
        <begin position="103"/>
        <end position="125"/>
    </location>
</feature>
<name>U2YQ17_9SPHN</name>
<sequence>MPHQRPLPVILIAAILCCGIFTSIPNGTISVILPGISDHFHNGSNGIYIKMVVTALGVGMMLGSPLGGLIADRIGYRPVLVGASVILCLAGASVLLAEYLGHVILARFIMGGMAGAINTCMVAVISEAVPDKSQSRWLGYAVAAGTFSVFILSPLTGVLSDTGWRNGFSIYVIAIPMVVLLFLGVPQFQIARPLSSKQHGTVAGLFDDMPWSGMMLALVVGTLATGTSLYWPFRLREVGIDSATKLALYALPNAALVGVSAFFFGTIRRYLDQRWAFVLSGLASGAGLLAMALSNSAGVIMLGLALEGAAIGVLMPNLSSYALATSREIYRARNVGLIKGAVFGSPFITQFLLEPINGAGGSRWALASIAIMAFAMALILMLVGCRPSVDKLSRVAR</sequence>
<comment type="caution">
    <text evidence="8">The sequence shown here is derived from an EMBL/GenBank/DDBJ whole genome shotgun (WGS) entry which is preliminary data.</text>
</comment>
<evidence type="ECO:0000313" key="8">
    <source>
        <dbReference type="EMBL" id="GAD51040.1"/>
    </source>
</evidence>
<dbReference type="Gene3D" id="1.20.1250.20">
    <property type="entry name" value="MFS general substrate transporter like domains"/>
    <property type="match status" value="1"/>
</dbReference>
<comment type="subcellular location">
    <subcellularLocation>
        <location evidence="1">Endomembrane system</location>
        <topology evidence="1">Multi-pass membrane protein</topology>
    </subcellularLocation>
</comment>
<dbReference type="PROSITE" id="PS50850">
    <property type="entry name" value="MFS"/>
    <property type="match status" value="1"/>
</dbReference>
<evidence type="ECO:0000256" key="5">
    <source>
        <dbReference type="ARBA" id="ARBA00023136"/>
    </source>
</evidence>
<keyword evidence="5 6" id="KW-0472">Membrane</keyword>
<keyword evidence="9" id="KW-1185">Reference proteome</keyword>
<dbReference type="InterPro" id="IPR036259">
    <property type="entry name" value="MFS_trans_sf"/>
</dbReference>
<evidence type="ECO:0000256" key="6">
    <source>
        <dbReference type="SAM" id="Phobius"/>
    </source>
</evidence>
<feature type="transmembrane region" description="Helical" evidence="6">
    <location>
        <begin position="276"/>
        <end position="293"/>
    </location>
</feature>
<dbReference type="KEGG" id="ntd:EGO55_04765"/>
<accession>U2YQ17</accession>
<dbReference type="OrthoDB" id="9812221at2"/>
<keyword evidence="3 6" id="KW-0812">Transmembrane</keyword>
<dbReference type="SUPFAM" id="SSF103473">
    <property type="entry name" value="MFS general substrate transporter"/>
    <property type="match status" value="1"/>
</dbReference>
<keyword evidence="4 6" id="KW-1133">Transmembrane helix</keyword>
<dbReference type="eggNOG" id="COG2814">
    <property type="taxonomic scope" value="Bacteria"/>
</dbReference>
<dbReference type="InterPro" id="IPR020846">
    <property type="entry name" value="MFS_dom"/>
</dbReference>
<dbReference type="PANTHER" id="PTHR23501:SF191">
    <property type="entry name" value="VACUOLAR BASIC AMINO ACID TRANSPORTER 4"/>
    <property type="match status" value="1"/>
</dbReference>
<feature type="transmembrane region" description="Helical" evidence="6">
    <location>
        <begin position="246"/>
        <end position="264"/>
    </location>
</feature>
<feature type="domain" description="Major facilitator superfamily (MFS) profile" evidence="7">
    <location>
        <begin position="11"/>
        <end position="388"/>
    </location>
</feature>
<reference evidence="8 9" key="1">
    <citation type="submission" date="2013-09" db="EMBL/GenBank/DDBJ databases">
        <title>Whole genome shotgun sequence of Novosphingobium tardaugens NBRC 16725.</title>
        <authorList>
            <person name="Isaki S."/>
            <person name="Hosoyama A."/>
            <person name="Tsuchikane K."/>
            <person name="Katsumata H."/>
            <person name="Ando Y."/>
            <person name="Yamazaki S."/>
            <person name="Fujita N."/>
        </authorList>
    </citation>
    <scope>NUCLEOTIDE SEQUENCE [LARGE SCALE GENOMIC DNA]</scope>
    <source>
        <strain evidence="8 9">NBRC 16725</strain>
    </source>
</reference>
<feature type="transmembrane region" description="Helical" evidence="6">
    <location>
        <begin position="211"/>
        <end position="231"/>
    </location>
</feature>
<evidence type="ECO:0000259" key="7">
    <source>
        <dbReference type="PROSITE" id="PS50850"/>
    </source>
</evidence>
<dbReference type="GO" id="GO:0012505">
    <property type="term" value="C:endomembrane system"/>
    <property type="evidence" value="ECO:0007669"/>
    <property type="project" value="UniProtKB-SubCell"/>
</dbReference>
<evidence type="ECO:0000256" key="4">
    <source>
        <dbReference type="ARBA" id="ARBA00022989"/>
    </source>
</evidence>
<feature type="transmembrane region" description="Helical" evidence="6">
    <location>
        <begin position="78"/>
        <end position="97"/>
    </location>
</feature>
<dbReference type="RefSeq" id="WP_021691858.1">
    <property type="nucleotide sequence ID" value="NZ_BASZ01000014.1"/>
</dbReference>
<dbReference type="Proteomes" id="UP000016568">
    <property type="component" value="Unassembled WGS sequence"/>
</dbReference>
<dbReference type="InterPro" id="IPR011701">
    <property type="entry name" value="MFS"/>
</dbReference>
<feature type="transmembrane region" description="Helical" evidence="6">
    <location>
        <begin position="365"/>
        <end position="385"/>
    </location>
</feature>